<protein>
    <recommendedName>
        <fullName evidence="1">Prion-inhibition and propagation HeLo domain-containing protein</fullName>
    </recommendedName>
</protein>
<organism evidence="2 3">
    <name type="scientific">Zopfia rhizophila CBS 207.26</name>
    <dbReference type="NCBI Taxonomy" id="1314779"/>
    <lineage>
        <taxon>Eukaryota</taxon>
        <taxon>Fungi</taxon>
        <taxon>Dikarya</taxon>
        <taxon>Ascomycota</taxon>
        <taxon>Pezizomycotina</taxon>
        <taxon>Dothideomycetes</taxon>
        <taxon>Dothideomycetes incertae sedis</taxon>
        <taxon>Zopfiaceae</taxon>
        <taxon>Zopfia</taxon>
    </lineage>
</organism>
<dbReference type="Gene3D" id="1.20.120.1020">
    <property type="entry name" value="Prion-inhibition and propagation, HeLo domain"/>
    <property type="match status" value="1"/>
</dbReference>
<reference evidence="2" key="1">
    <citation type="journal article" date="2020" name="Stud. Mycol.">
        <title>101 Dothideomycetes genomes: a test case for predicting lifestyles and emergence of pathogens.</title>
        <authorList>
            <person name="Haridas S."/>
            <person name="Albert R."/>
            <person name="Binder M."/>
            <person name="Bloem J."/>
            <person name="Labutti K."/>
            <person name="Salamov A."/>
            <person name="Andreopoulos B."/>
            <person name="Baker S."/>
            <person name="Barry K."/>
            <person name="Bills G."/>
            <person name="Bluhm B."/>
            <person name="Cannon C."/>
            <person name="Castanera R."/>
            <person name="Culley D."/>
            <person name="Daum C."/>
            <person name="Ezra D."/>
            <person name="Gonzalez J."/>
            <person name="Henrissat B."/>
            <person name="Kuo A."/>
            <person name="Liang C."/>
            <person name="Lipzen A."/>
            <person name="Lutzoni F."/>
            <person name="Magnuson J."/>
            <person name="Mondo S."/>
            <person name="Nolan M."/>
            <person name="Ohm R."/>
            <person name="Pangilinan J."/>
            <person name="Park H.-J."/>
            <person name="Ramirez L."/>
            <person name="Alfaro M."/>
            <person name="Sun H."/>
            <person name="Tritt A."/>
            <person name="Yoshinaga Y."/>
            <person name="Zwiers L.-H."/>
            <person name="Turgeon B."/>
            <person name="Goodwin S."/>
            <person name="Spatafora J."/>
            <person name="Crous P."/>
            <person name="Grigoriev I."/>
        </authorList>
    </citation>
    <scope>NUCLEOTIDE SEQUENCE</scope>
    <source>
        <strain evidence="2">CBS 207.26</strain>
    </source>
</reference>
<dbReference type="EMBL" id="ML994615">
    <property type="protein sequence ID" value="KAF2192374.1"/>
    <property type="molecule type" value="Genomic_DNA"/>
</dbReference>
<sequence>MIEGSVICSPWFESSPLVQFQTRFSEYRKKAGLANRTRWAIRDSKKFTGLVQDLKDLLDGLGQITVSPRTTILKGELIRQETQSIPNLNILNIIESTCSDADWKNSASVASIYLNEQNRLTSAKRKAIHEWMDIDHVRETPGELPEEQYRGQIARGIDRSRYRSLDLLTSYYQPPKISGMDGHRLKSLGKYNPIMDMSMGRLLAQTIPMRIP</sequence>
<dbReference type="InterPro" id="IPR038305">
    <property type="entry name" value="HeLo_sf"/>
</dbReference>
<name>A0A6A6ELB4_9PEZI</name>
<dbReference type="Proteomes" id="UP000800200">
    <property type="component" value="Unassembled WGS sequence"/>
</dbReference>
<dbReference type="OrthoDB" id="20872at2759"/>
<accession>A0A6A6ELB4</accession>
<proteinExistence type="predicted"/>
<keyword evidence="3" id="KW-1185">Reference proteome</keyword>
<dbReference type="Pfam" id="PF14479">
    <property type="entry name" value="HeLo"/>
    <property type="match status" value="1"/>
</dbReference>
<feature type="domain" description="Prion-inhibition and propagation HeLo" evidence="1">
    <location>
        <begin position="20"/>
        <end position="88"/>
    </location>
</feature>
<evidence type="ECO:0000313" key="3">
    <source>
        <dbReference type="Proteomes" id="UP000800200"/>
    </source>
</evidence>
<dbReference type="InterPro" id="IPR029498">
    <property type="entry name" value="HeLo_dom"/>
</dbReference>
<gene>
    <name evidence="2" type="ORF">K469DRAFT_310524</name>
</gene>
<dbReference type="AlphaFoldDB" id="A0A6A6ELB4"/>
<evidence type="ECO:0000313" key="2">
    <source>
        <dbReference type="EMBL" id="KAF2192374.1"/>
    </source>
</evidence>
<evidence type="ECO:0000259" key="1">
    <source>
        <dbReference type="Pfam" id="PF14479"/>
    </source>
</evidence>